<keyword evidence="9" id="KW-0472">Membrane</keyword>
<dbReference type="InterPro" id="IPR036723">
    <property type="entry name" value="Alpha-catenin/vinculin-like_sf"/>
</dbReference>
<evidence type="ECO:0000313" key="11">
    <source>
        <dbReference type="EMBL" id="CAD7692882.1"/>
    </source>
</evidence>
<evidence type="ECO:0000256" key="3">
    <source>
        <dbReference type="ARBA" id="ARBA00004536"/>
    </source>
</evidence>
<dbReference type="GO" id="GO:0051015">
    <property type="term" value="F:actin filament binding"/>
    <property type="evidence" value="ECO:0007669"/>
    <property type="project" value="InterPro"/>
</dbReference>
<dbReference type="GO" id="GO:0005198">
    <property type="term" value="F:structural molecule activity"/>
    <property type="evidence" value="ECO:0007669"/>
    <property type="project" value="InterPro"/>
</dbReference>
<protein>
    <submittedName>
        <fullName evidence="11">(raccoon dog) hypothetical protein</fullName>
    </submittedName>
</protein>
<evidence type="ECO:0000256" key="2">
    <source>
        <dbReference type="ARBA" id="ARBA00004413"/>
    </source>
</evidence>
<dbReference type="PANTHER" id="PTHR18914:SF23">
    <property type="entry name" value="CATENIN ALPHA-2"/>
    <property type="match status" value="1"/>
</dbReference>
<evidence type="ECO:0000256" key="7">
    <source>
        <dbReference type="ARBA" id="ARBA00022889"/>
    </source>
</evidence>
<evidence type="ECO:0000256" key="4">
    <source>
        <dbReference type="ARBA" id="ARBA00008376"/>
    </source>
</evidence>
<dbReference type="GO" id="GO:0016477">
    <property type="term" value="P:cell migration"/>
    <property type="evidence" value="ECO:0007669"/>
    <property type="project" value="TreeGrafter"/>
</dbReference>
<dbReference type="GO" id="GO:0005912">
    <property type="term" value="C:adherens junction"/>
    <property type="evidence" value="ECO:0007669"/>
    <property type="project" value="UniProtKB-SubCell"/>
</dbReference>
<keyword evidence="12" id="KW-1185">Reference proteome</keyword>
<dbReference type="Pfam" id="PF01044">
    <property type="entry name" value="Vinculin"/>
    <property type="match status" value="2"/>
</dbReference>
<dbReference type="EMBL" id="CAJHUB010000776">
    <property type="protein sequence ID" value="CAD7692882.1"/>
    <property type="molecule type" value="Genomic_DNA"/>
</dbReference>
<organism evidence="11 12">
    <name type="scientific">Nyctereutes procyonoides</name>
    <name type="common">Raccoon dog</name>
    <name type="synonym">Canis procyonoides</name>
    <dbReference type="NCBI Taxonomy" id="34880"/>
    <lineage>
        <taxon>Eukaryota</taxon>
        <taxon>Metazoa</taxon>
        <taxon>Chordata</taxon>
        <taxon>Craniata</taxon>
        <taxon>Vertebrata</taxon>
        <taxon>Euteleostomi</taxon>
        <taxon>Mammalia</taxon>
        <taxon>Eutheria</taxon>
        <taxon>Laurasiatheria</taxon>
        <taxon>Carnivora</taxon>
        <taxon>Caniformia</taxon>
        <taxon>Canidae</taxon>
        <taxon>Nyctereutes</taxon>
    </lineage>
</organism>
<dbReference type="Gene3D" id="6.10.250.2510">
    <property type="match status" value="1"/>
</dbReference>
<reference evidence="11" key="1">
    <citation type="submission" date="2020-12" db="EMBL/GenBank/DDBJ databases">
        <authorList>
            <consortium name="Molecular Ecology Group"/>
        </authorList>
    </citation>
    <scope>NUCLEOTIDE SEQUENCE</scope>
    <source>
        <strain evidence="11">TBG_1078</strain>
    </source>
</reference>
<comment type="caution">
    <text evidence="11">The sequence shown here is derived from an EMBL/GenBank/DDBJ whole genome shotgun (WGS) entry which is preliminary data.</text>
</comment>
<gene>
    <name evidence="11" type="ORF">NYPRO_LOCUS25674</name>
</gene>
<dbReference type="AlphaFoldDB" id="A0A811ZWN3"/>
<keyword evidence="8" id="KW-0965">Cell junction</keyword>
<dbReference type="PANTHER" id="PTHR18914">
    <property type="entry name" value="ALPHA CATENIN"/>
    <property type="match status" value="1"/>
</dbReference>
<dbReference type="PROSITE" id="PS00663">
    <property type="entry name" value="VINCULIN_1"/>
    <property type="match status" value="1"/>
</dbReference>
<dbReference type="Gene3D" id="1.20.120.810">
    <property type="entry name" value="Vinculin, Vh2 four-helix bundle"/>
    <property type="match status" value="1"/>
</dbReference>
<evidence type="ECO:0000256" key="8">
    <source>
        <dbReference type="ARBA" id="ARBA00022949"/>
    </source>
</evidence>
<evidence type="ECO:0000256" key="10">
    <source>
        <dbReference type="ARBA" id="ARBA00023212"/>
    </source>
</evidence>
<comment type="similarity">
    <text evidence="4">Belongs to the vinculin/alpha-catenin family.</text>
</comment>
<accession>A0A811ZWN3</accession>
<comment type="subcellular location">
    <subcellularLocation>
        <location evidence="3">Cell junction</location>
        <location evidence="3">Adherens junction</location>
    </subcellularLocation>
    <subcellularLocation>
        <location evidence="2">Cell membrane</location>
        <topology evidence="2">Peripheral membrane protein</topology>
        <orientation evidence="2">Cytoplasmic side</orientation>
    </subcellularLocation>
    <subcellularLocation>
        <location evidence="1">Cytoplasm</location>
        <location evidence="1">Cytoskeleton</location>
    </subcellularLocation>
</comment>
<dbReference type="InterPro" id="IPR000633">
    <property type="entry name" value="Vinculin_CS"/>
</dbReference>
<evidence type="ECO:0000256" key="6">
    <source>
        <dbReference type="ARBA" id="ARBA00022490"/>
    </source>
</evidence>
<sequence>MTSATSPIILKWDPKSLEIRTLTVERLLEPLVTQVTTLVNTSNKGPSGKKKGRSKKAHVLAASVEQATQNFLDKGEQIAKESQDLKEELVAAVEDVRKQGKKNNIVEEALEAVKNATNEQDLANRFKEFGKEMVKLNYVAARRQQELKDPHCRDEMAAARGALKKNATMLYTASQAFLRHPDVAATRANRDYVFKQVQEAIAGISNAAQATSPTDEAKGHTGIGELAAALNEFDNKIILDPMTFSEARFRPSLEERLESIISGAALMADSSCTRDDRRERIVAECNAVRQALQDLLSEYMNNSVNTRKLVVPCTNIALSLSSKL</sequence>
<keyword evidence="7" id="KW-0130">Cell adhesion</keyword>
<dbReference type="GO" id="GO:0016342">
    <property type="term" value="C:catenin complex"/>
    <property type="evidence" value="ECO:0007669"/>
    <property type="project" value="TreeGrafter"/>
</dbReference>
<evidence type="ECO:0000256" key="5">
    <source>
        <dbReference type="ARBA" id="ARBA00022475"/>
    </source>
</evidence>
<dbReference type="Proteomes" id="UP000645828">
    <property type="component" value="Unassembled WGS sequence"/>
</dbReference>
<keyword evidence="10" id="KW-0206">Cytoskeleton</keyword>
<name>A0A811ZWN3_NYCPR</name>
<proteinExistence type="inferred from homology"/>
<dbReference type="GO" id="GO:0098609">
    <property type="term" value="P:cell-cell adhesion"/>
    <property type="evidence" value="ECO:0007669"/>
    <property type="project" value="TreeGrafter"/>
</dbReference>
<evidence type="ECO:0000313" key="12">
    <source>
        <dbReference type="Proteomes" id="UP000645828"/>
    </source>
</evidence>
<dbReference type="GO" id="GO:0008013">
    <property type="term" value="F:beta-catenin binding"/>
    <property type="evidence" value="ECO:0007669"/>
    <property type="project" value="TreeGrafter"/>
</dbReference>
<evidence type="ECO:0000256" key="1">
    <source>
        <dbReference type="ARBA" id="ARBA00004245"/>
    </source>
</evidence>
<dbReference type="GO" id="GO:0015629">
    <property type="term" value="C:actin cytoskeleton"/>
    <property type="evidence" value="ECO:0007669"/>
    <property type="project" value="InterPro"/>
</dbReference>
<keyword evidence="5" id="KW-1003">Cell membrane</keyword>
<evidence type="ECO:0000256" key="9">
    <source>
        <dbReference type="ARBA" id="ARBA00023136"/>
    </source>
</evidence>
<dbReference type="Gene3D" id="1.20.120.230">
    <property type="entry name" value="Alpha-catenin/vinculin-like"/>
    <property type="match status" value="1"/>
</dbReference>
<dbReference type="InterPro" id="IPR006077">
    <property type="entry name" value="Vinculin/catenin"/>
</dbReference>
<keyword evidence="6" id="KW-0963">Cytoplasm</keyword>
<dbReference type="SUPFAM" id="SSF47220">
    <property type="entry name" value="alpha-catenin/vinculin-like"/>
    <property type="match status" value="1"/>
</dbReference>